<dbReference type="GO" id="GO:0009424">
    <property type="term" value="C:bacterial-type flagellum hook"/>
    <property type="evidence" value="ECO:0007669"/>
    <property type="project" value="UniProtKB-UniRule"/>
</dbReference>
<evidence type="ECO:0000259" key="10">
    <source>
        <dbReference type="Pfam" id="PF22638"/>
    </source>
</evidence>
<name>A0A6N7EQM8_9MICO</name>
<evidence type="ECO:0000259" key="9">
    <source>
        <dbReference type="Pfam" id="PF06429"/>
    </source>
</evidence>
<evidence type="ECO:0000256" key="7">
    <source>
        <dbReference type="RuleBase" id="RU362065"/>
    </source>
</evidence>
<evidence type="ECO:0000256" key="3">
    <source>
        <dbReference type="ARBA" id="ARBA00009677"/>
    </source>
</evidence>
<keyword evidence="11" id="KW-0966">Cell projection</keyword>
<dbReference type="OrthoDB" id="9802553at2"/>
<keyword evidence="6 7" id="KW-0975">Bacterial flagellum</keyword>
<dbReference type="EMBL" id="WHPC01000081">
    <property type="protein sequence ID" value="MPV38446.1"/>
    <property type="molecule type" value="Genomic_DNA"/>
</dbReference>
<organism evidence="11 12">
    <name type="scientific">Georgenia subflava</name>
    <dbReference type="NCBI Taxonomy" id="1622177"/>
    <lineage>
        <taxon>Bacteria</taxon>
        <taxon>Bacillati</taxon>
        <taxon>Actinomycetota</taxon>
        <taxon>Actinomycetes</taxon>
        <taxon>Micrococcales</taxon>
        <taxon>Bogoriellaceae</taxon>
        <taxon>Georgenia</taxon>
    </lineage>
</organism>
<gene>
    <name evidence="7 11" type="primary">flgK</name>
    <name evidence="11" type="ORF">GB881_15615</name>
</gene>
<keyword evidence="5 7" id="KW-0964">Secreted</keyword>
<dbReference type="Pfam" id="PF06429">
    <property type="entry name" value="Flg_bbr_C"/>
    <property type="match status" value="1"/>
</dbReference>
<dbReference type="GO" id="GO:0044780">
    <property type="term" value="P:bacterial-type flagellum assembly"/>
    <property type="evidence" value="ECO:0007669"/>
    <property type="project" value="InterPro"/>
</dbReference>
<dbReference type="InterPro" id="IPR001444">
    <property type="entry name" value="Flag_bb_rod_N"/>
</dbReference>
<dbReference type="PANTHER" id="PTHR30033">
    <property type="entry name" value="FLAGELLAR HOOK-ASSOCIATED PROTEIN 1"/>
    <property type="match status" value="1"/>
</dbReference>
<evidence type="ECO:0000256" key="4">
    <source>
        <dbReference type="ARBA" id="ARBA00016244"/>
    </source>
</evidence>
<evidence type="ECO:0000256" key="5">
    <source>
        <dbReference type="ARBA" id="ARBA00022525"/>
    </source>
</evidence>
<dbReference type="PANTHER" id="PTHR30033:SF1">
    <property type="entry name" value="FLAGELLAR HOOK-ASSOCIATED PROTEIN 1"/>
    <property type="match status" value="1"/>
</dbReference>
<dbReference type="GO" id="GO:0005198">
    <property type="term" value="F:structural molecule activity"/>
    <property type="evidence" value="ECO:0007669"/>
    <property type="project" value="UniProtKB-UniRule"/>
</dbReference>
<comment type="subcellular location">
    <subcellularLocation>
        <location evidence="1 7">Bacterial flagellum</location>
    </subcellularLocation>
    <subcellularLocation>
        <location evidence="2 7">Secreted</location>
    </subcellularLocation>
</comment>
<dbReference type="NCBIfam" id="TIGR02492">
    <property type="entry name" value="flgK_ends"/>
    <property type="match status" value="1"/>
</dbReference>
<evidence type="ECO:0000256" key="6">
    <source>
        <dbReference type="ARBA" id="ARBA00023143"/>
    </source>
</evidence>
<dbReference type="InterPro" id="IPR053927">
    <property type="entry name" value="FlgK_helical"/>
</dbReference>
<dbReference type="GO" id="GO:0005576">
    <property type="term" value="C:extracellular region"/>
    <property type="evidence" value="ECO:0007669"/>
    <property type="project" value="UniProtKB-SubCell"/>
</dbReference>
<comment type="caution">
    <text evidence="11">The sequence shown here is derived from an EMBL/GenBank/DDBJ whole genome shotgun (WGS) entry which is preliminary data.</text>
</comment>
<comment type="similarity">
    <text evidence="3 7">Belongs to the flagella basal body rod proteins family.</text>
</comment>
<dbReference type="InterPro" id="IPR010930">
    <property type="entry name" value="Flg_bb/hook_C_dom"/>
</dbReference>
<dbReference type="Pfam" id="PF00460">
    <property type="entry name" value="Flg_bb_rod"/>
    <property type="match status" value="1"/>
</dbReference>
<keyword evidence="12" id="KW-1185">Reference proteome</keyword>
<dbReference type="SUPFAM" id="SSF64518">
    <property type="entry name" value="Phase 1 flagellin"/>
    <property type="match status" value="1"/>
</dbReference>
<dbReference type="RefSeq" id="WP_152193593.1">
    <property type="nucleotide sequence ID" value="NZ_VUKD01000001.1"/>
</dbReference>
<evidence type="ECO:0000313" key="11">
    <source>
        <dbReference type="EMBL" id="MPV38446.1"/>
    </source>
</evidence>
<reference evidence="11 12" key="1">
    <citation type="submission" date="2019-10" db="EMBL/GenBank/DDBJ databases">
        <title>Georgenia wutianyii sp. nov. and Georgenia yuyongxinii sp. nov. isolated from plateau pika (Ochotona curzoniae) in the Qinghai-Tibet plateau of China.</title>
        <authorList>
            <person name="Tian Z."/>
        </authorList>
    </citation>
    <scope>NUCLEOTIDE SEQUENCE [LARGE SCALE GENOMIC DNA]</scope>
    <source>
        <strain evidence="11 12">JCM 19765</strain>
    </source>
</reference>
<evidence type="ECO:0000313" key="12">
    <source>
        <dbReference type="Proteomes" id="UP000437709"/>
    </source>
</evidence>
<evidence type="ECO:0000256" key="2">
    <source>
        <dbReference type="ARBA" id="ARBA00004613"/>
    </source>
</evidence>
<feature type="domain" description="Flagellar basal-body/hook protein C-terminal" evidence="9">
    <location>
        <begin position="447"/>
        <end position="488"/>
    </location>
</feature>
<evidence type="ECO:0000256" key="1">
    <source>
        <dbReference type="ARBA" id="ARBA00004365"/>
    </source>
</evidence>
<dbReference type="AlphaFoldDB" id="A0A6N7EQM8"/>
<dbReference type="InterPro" id="IPR002371">
    <property type="entry name" value="FlgK"/>
</dbReference>
<dbReference type="PRINTS" id="PR01005">
    <property type="entry name" value="FLGHOOKAP1"/>
</dbReference>
<evidence type="ECO:0000259" key="8">
    <source>
        <dbReference type="Pfam" id="PF00460"/>
    </source>
</evidence>
<protein>
    <recommendedName>
        <fullName evidence="4 7">Flagellar hook-associated protein 1</fullName>
        <shortName evidence="7">HAP1</shortName>
    </recommendedName>
</protein>
<dbReference type="Proteomes" id="UP000437709">
    <property type="component" value="Unassembled WGS sequence"/>
</dbReference>
<dbReference type="Pfam" id="PF22638">
    <property type="entry name" value="FlgK_D1"/>
    <property type="match status" value="1"/>
</dbReference>
<keyword evidence="11" id="KW-0969">Cilium</keyword>
<accession>A0A6N7EQM8</accession>
<feature type="domain" description="Flagellar hook-associated protein FlgK helical" evidence="10">
    <location>
        <begin position="100"/>
        <end position="351"/>
    </location>
</feature>
<feature type="domain" description="Flagellar basal body rod protein N-terminal" evidence="8">
    <location>
        <begin position="8"/>
        <end position="37"/>
    </location>
</feature>
<sequence length="495" mass="50644">MSTFSGLNGALSALIAHRQAIDVAGQNIANVNTPGYTRQRANLQGLEGSAAVSFAGTGNAVNGGVQVLSIDRLGDIFLDARLRQETSSSAHLATVAQALSLVETTLAEPGENGLAAQLSEFFTSWEDVANRPDDPAARAVLLENATSLVTRIATGYRDVASQWDSARAQADAVAVEVNTAADAVADLNARIRAVTVSGGSPNSLMDERAQLLTALSSLVGGEVRHHDDGTVDVMVGGNALVRGDSANHITVQGAHNFDGLTGWTAGDAVDPHSGPVRLAWAESGSPITAGGGRLSGLLTVLAPADADGNGGVLAGVAAGYDRVAEKLATSVNSLHRGALRTDGTTEGGDFFSGFPEDGALPAELAALPAALRLGVAITDPMHIAVADPANGPLDGSVADRISQLTNETGSASEIWSQAVVDLGVQTRTAGQRAANAETTRAVAEGLMLSQAGVNLDEETVNLLASQRAYEAAARVLTTIDQTLDTLINRTGVVGR</sequence>
<keyword evidence="11" id="KW-0282">Flagellum</keyword>
<proteinExistence type="inferred from homology"/>